<dbReference type="EMBL" id="UYYF01005476">
    <property type="protein sequence ID" value="VDN08573.1"/>
    <property type="molecule type" value="Genomic_DNA"/>
</dbReference>
<reference evidence="3" key="1">
    <citation type="submission" date="2017-02" db="UniProtKB">
        <authorList>
            <consortium name="WormBaseParasite"/>
        </authorList>
    </citation>
    <scope>IDENTIFICATION</scope>
</reference>
<proteinExistence type="predicted"/>
<name>A0A0N5DCF4_THECL</name>
<evidence type="ECO:0000313" key="2">
    <source>
        <dbReference type="Proteomes" id="UP000276776"/>
    </source>
</evidence>
<accession>A0A0N5DCF4</accession>
<reference evidence="1 2" key="2">
    <citation type="submission" date="2018-11" db="EMBL/GenBank/DDBJ databases">
        <authorList>
            <consortium name="Pathogen Informatics"/>
        </authorList>
    </citation>
    <scope>NUCLEOTIDE SEQUENCE [LARGE SCALE GENOMIC DNA]</scope>
</reference>
<sequence>MVLQLKQSVLNTVALGLIPFIDINFWNIKLHCDSFLLPLEYCDASHALVVLSSANSDLIEAVCHSDVSNEEGAELVDMGLRCVVFGAQSNKCFDGGSCILVSEYGSESALPCIAFTHQSWL</sequence>
<dbReference type="Proteomes" id="UP000276776">
    <property type="component" value="Unassembled WGS sequence"/>
</dbReference>
<protein>
    <submittedName>
        <fullName evidence="3">Peptidase S1 domain-containing protein</fullName>
    </submittedName>
</protein>
<organism evidence="3">
    <name type="scientific">Thelazia callipaeda</name>
    <name type="common">Oriental eyeworm</name>
    <name type="synonym">Parasitic nematode</name>
    <dbReference type="NCBI Taxonomy" id="103827"/>
    <lineage>
        <taxon>Eukaryota</taxon>
        <taxon>Metazoa</taxon>
        <taxon>Ecdysozoa</taxon>
        <taxon>Nematoda</taxon>
        <taxon>Chromadorea</taxon>
        <taxon>Rhabditida</taxon>
        <taxon>Spirurina</taxon>
        <taxon>Spiruromorpha</taxon>
        <taxon>Thelazioidea</taxon>
        <taxon>Thelaziidae</taxon>
        <taxon>Thelazia</taxon>
    </lineage>
</organism>
<dbReference type="AlphaFoldDB" id="A0A0N5DCF4"/>
<evidence type="ECO:0000313" key="1">
    <source>
        <dbReference type="EMBL" id="VDN08573.1"/>
    </source>
</evidence>
<gene>
    <name evidence="1" type="ORF">TCLT_LOCUS10855</name>
</gene>
<dbReference type="WBParaSite" id="TCLT_0001087601-mRNA-1">
    <property type="protein sequence ID" value="TCLT_0001087601-mRNA-1"/>
    <property type="gene ID" value="TCLT_0001087601"/>
</dbReference>
<evidence type="ECO:0000313" key="3">
    <source>
        <dbReference type="WBParaSite" id="TCLT_0001087601-mRNA-1"/>
    </source>
</evidence>
<keyword evidence="2" id="KW-1185">Reference proteome</keyword>